<name>A0A0V0QUQ5_PSEPJ</name>
<feature type="compositionally biased region" description="Low complexity" evidence="1">
    <location>
        <begin position="39"/>
        <end position="48"/>
    </location>
</feature>
<dbReference type="EMBL" id="LDAU01000102">
    <property type="protein sequence ID" value="KRX05950.1"/>
    <property type="molecule type" value="Genomic_DNA"/>
</dbReference>
<gene>
    <name evidence="2" type="ORF">PPERSA_01028</name>
</gene>
<accession>A0A0V0QUQ5</accession>
<evidence type="ECO:0000313" key="3">
    <source>
        <dbReference type="Proteomes" id="UP000054937"/>
    </source>
</evidence>
<protein>
    <submittedName>
        <fullName evidence="2">Uncharacterized protein</fullName>
    </submittedName>
</protein>
<evidence type="ECO:0000256" key="1">
    <source>
        <dbReference type="SAM" id="MobiDB-lite"/>
    </source>
</evidence>
<keyword evidence="3" id="KW-1185">Reference proteome</keyword>
<reference evidence="2 3" key="1">
    <citation type="journal article" date="2015" name="Sci. Rep.">
        <title>Genome of the facultative scuticociliatosis pathogen Pseudocohnilembus persalinus provides insight into its virulence through horizontal gene transfer.</title>
        <authorList>
            <person name="Xiong J."/>
            <person name="Wang G."/>
            <person name="Cheng J."/>
            <person name="Tian M."/>
            <person name="Pan X."/>
            <person name="Warren A."/>
            <person name="Jiang C."/>
            <person name="Yuan D."/>
            <person name="Miao W."/>
        </authorList>
    </citation>
    <scope>NUCLEOTIDE SEQUENCE [LARGE SCALE GENOMIC DNA]</scope>
    <source>
        <strain evidence="2">36N120E</strain>
    </source>
</reference>
<dbReference type="AlphaFoldDB" id="A0A0V0QUQ5"/>
<dbReference type="InParanoid" id="A0A0V0QUQ5"/>
<sequence>MLNPDPEMRITWKELYEILNDIFQSTQNETKGKEKKKTLSSSKSSQMLRDSKLSLESEMERSFQNSLKNQFYLFSQNDSYVYEVWEFDYIELFQAYQNQSSSNILKEESNDQAQFSYEVSLKDQGINCIKTFHNQKFLIFN</sequence>
<comment type="caution">
    <text evidence="2">The sequence shown here is derived from an EMBL/GenBank/DDBJ whole genome shotgun (WGS) entry which is preliminary data.</text>
</comment>
<dbReference type="Proteomes" id="UP000054937">
    <property type="component" value="Unassembled WGS sequence"/>
</dbReference>
<evidence type="ECO:0000313" key="2">
    <source>
        <dbReference type="EMBL" id="KRX05950.1"/>
    </source>
</evidence>
<feature type="region of interest" description="Disordered" evidence="1">
    <location>
        <begin position="27"/>
        <end position="53"/>
    </location>
</feature>
<proteinExistence type="predicted"/>
<organism evidence="2 3">
    <name type="scientific">Pseudocohnilembus persalinus</name>
    <name type="common">Ciliate</name>
    <dbReference type="NCBI Taxonomy" id="266149"/>
    <lineage>
        <taxon>Eukaryota</taxon>
        <taxon>Sar</taxon>
        <taxon>Alveolata</taxon>
        <taxon>Ciliophora</taxon>
        <taxon>Intramacronucleata</taxon>
        <taxon>Oligohymenophorea</taxon>
        <taxon>Scuticociliatia</taxon>
        <taxon>Philasterida</taxon>
        <taxon>Pseudocohnilembidae</taxon>
        <taxon>Pseudocohnilembus</taxon>
    </lineage>
</organism>